<dbReference type="PROSITE" id="PS50297">
    <property type="entry name" value="ANK_REP_REGION"/>
    <property type="match status" value="1"/>
</dbReference>
<accession>A0A0M0JY51</accession>
<comment type="caution">
    <text evidence="5">The sequence shown here is derived from an EMBL/GenBank/DDBJ whole genome shotgun (WGS) entry which is preliminary data.</text>
</comment>
<dbReference type="PANTHER" id="PTHR24161:SF85">
    <property type="entry name" value="PALMITOYLTRANSFERASE HIP14"/>
    <property type="match status" value="1"/>
</dbReference>
<keyword evidence="1" id="KW-0677">Repeat</keyword>
<dbReference type="EMBL" id="JWZX01001983">
    <property type="protein sequence ID" value="KOO31581.1"/>
    <property type="molecule type" value="Genomic_DNA"/>
</dbReference>
<protein>
    <submittedName>
        <fullName evidence="5">E3 ubiquitin-protein ligase hectd1</fullName>
    </submittedName>
</protein>
<feature type="non-terminal residue" evidence="5">
    <location>
        <position position="1"/>
    </location>
</feature>
<dbReference type="SUPFAM" id="SSF48403">
    <property type="entry name" value="Ankyrin repeat"/>
    <property type="match status" value="1"/>
</dbReference>
<evidence type="ECO:0000256" key="1">
    <source>
        <dbReference type="ARBA" id="ARBA00022737"/>
    </source>
</evidence>
<dbReference type="PROSITE" id="PS50088">
    <property type="entry name" value="ANK_REPEAT"/>
    <property type="match status" value="1"/>
</dbReference>
<dbReference type="Gene3D" id="1.25.40.20">
    <property type="entry name" value="Ankyrin repeat-containing domain"/>
    <property type="match status" value="1"/>
</dbReference>
<proteinExistence type="predicted"/>
<evidence type="ECO:0000313" key="5">
    <source>
        <dbReference type="EMBL" id="KOO31581.1"/>
    </source>
</evidence>
<dbReference type="PANTHER" id="PTHR24161">
    <property type="entry name" value="ANK_REP_REGION DOMAIN-CONTAINING PROTEIN-RELATED"/>
    <property type="match status" value="1"/>
</dbReference>
<gene>
    <name evidence="5" type="ORF">Ctob_009030</name>
</gene>
<feature type="repeat" description="ANK" evidence="3">
    <location>
        <begin position="119"/>
        <end position="151"/>
    </location>
</feature>
<dbReference type="Proteomes" id="UP000037460">
    <property type="component" value="Unassembled WGS sequence"/>
</dbReference>
<feature type="region of interest" description="Disordered" evidence="4">
    <location>
        <begin position="1"/>
        <end position="70"/>
    </location>
</feature>
<dbReference type="InterPro" id="IPR002110">
    <property type="entry name" value="Ankyrin_rpt"/>
</dbReference>
<dbReference type="Pfam" id="PF12796">
    <property type="entry name" value="Ank_2"/>
    <property type="match status" value="1"/>
</dbReference>
<dbReference type="InterPro" id="IPR036770">
    <property type="entry name" value="Ankyrin_rpt-contain_sf"/>
</dbReference>
<reference evidence="6" key="1">
    <citation type="journal article" date="2015" name="PLoS Genet.">
        <title>Genome Sequence and Transcriptome Analyses of Chrysochromulina tobin: Metabolic Tools for Enhanced Algal Fitness in the Prominent Order Prymnesiales (Haptophyceae).</title>
        <authorList>
            <person name="Hovde B.T."/>
            <person name="Deodato C.R."/>
            <person name="Hunsperger H.M."/>
            <person name="Ryken S.A."/>
            <person name="Yost W."/>
            <person name="Jha R.K."/>
            <person name="Patterson J."/>
            <person name="Monnat R.J. Jr."/>
            <person name="Barlow S.B."/>
            <person name="Starkenburg S.R."/>
            <person name="Cattolico R.A."/>
        </authorList>
    </citation>
    <scope>NUCLEOTIDE SEQUENCE</scope>
    <source>
        <strain evidence="6">CCMP291</strain>
    </source>
</reference>
<organism evidence="5 6">
    <name type="scientific">Chrysochromulina tobinii</name>
    <dbReference type="NCBI Taxonomy" id="1460289"/>
    <lineage>
        <taxon>Eukaryota</taxon>
        <taxon>Haptista</taxon>
        <taxon>Haptophyta</taxon>
        <taxon>Prymnesiophyceae</taxon>
        <taxon>Prymnesiales</taxon>
        <taxon>Chrysochromulinaceae</taxon>
        <taxon>Chrysochromulina</taxon>
    </lineage>
</organism>
<feature type="compositionally biased region" description="Basic and acidic residues" evidence="4">
    <location>
        <begin position="11"/>
        <end position="25"/>
    </location>
</feature>
<keyword evidence="2 3" id="KW-0040">ANK repeat</keyword>
<feature type="compositionally biased region" description="Basic residues" evidence="4">
    <location>
        <begin position="51"/>
        <end position="62"/>
    </location>
</feature>
<evidence type="ECO:0000313" key="6">
    <source>
        <dbReference type="Proteomes" id="UP000037460"/>
    </source>
</evidence>
<evidence type="ECO:0000256" key="3">
    <source>
        <dbReference type="PROSITE-ProRule" id="PRU00023"/>
    </source>
</evidence>
<keyword evidence="6" id="KW-1185">Reference proteome</keyword>
<dbReference type="SMART" id="SM00248">
    <property type="entry name" value="ANK"/>
    <property type="match status" value="2"/>
</dbReference>
<dbReference type="OrthoDB" id="341259at2759"/>
<dbReference type="AlphaFoldDB" id="A0A0M0JY51"/>
<evidence type="ECO:0000256" key="2">
    <source>
        <dbReference type="ARBA" id="ARBA00023043"/>
    </source>
</evidence>
<sequence length="250" mass="27709">VHPVTHPLSAQRKDVHRFSAQRKEPVTGSNEQAVQRARARRTLERESRPTLSRRHSTRRHHRAEQMGSGSSKFVMGKGVYKAAWDGNEAELRRLIGLGWSVNWHNPESEAIEVNATDDIGRSALHWAADFGRLAIAKRLLERGADLTLRNRDLYGKTALDDARKQGKSEVVALLSGPRAPPFHALHIWRRVQYDRILRAMVGTSGVDGGLAAWFASLIVAETGRAGCATDSGTPTRARALRRALGRSLAH</sequence>
<name>A0A0M0JY51_9EUKA</name>
<evidence type="ECO:0000256" key="4">
    <source>
        <dbReference type="SAM" id="MobiDB-lite"/>
    </source>
</evidence>